<keyword evidence="1" id="KW-0732">Signal</keyword>
<comment type="caution">
    <text evidence="3">The sequence shown here is derived from an EMBL/GenBank/DDBJ whole genome shotgun (WGS) entry which is preliminary data.</text>
</comment>
<reference evidence="3 4" key="1">
    <citation type="submission" date="2019-01" db="EMBL/GenBank/DDBJ databases">
        <title>Litorilituus lipolytica sp. nov., isolated from intertidal sand of the Yellow Sea in China.</title>
        <authorList>
            <person name="Liu A."/>
        </authorList>
    </citation>
    <scope>NUCLEOTIDE SEQUENCE [LARGE SCALE GENOMIC DNA]</scope>
    <source>
        <strain evidence="3 4">RZ04</strain>
    </source>
</reference>
<dbReference type="GO" id="GO:0016020">
    <property type="term" value="C:membrane"/>
    <property type="evidence" value="ECO:0007669"/>
    <property type="project" value="InterPro"/>
</dbReference>
<feature type="chain" id="PRO_5021190197" evidence="1">
    <location>
        <begin position="22"/>
        <end position="379"/>
    </location>
</feature>
<dbReference type="AlphaFoldDB" id="A0A502KM22"/>
<name>A0A502KM22_9GAMM</name>
<dbReference type="Proteomes" id="UP000315303">
    <property type="component" value="Unassembled WGS sequence"/>
</dbReference>
<dbReference type="RefSeq" id="WP_140605454.1">
    <property type="nucleotide sequence ID" value="NZ_SAWY01000040.1"/>
</dbReference>
<protein>
    <submittedName>
        <fullName evidence="3">Porin</fullName>
    </submittedName>
</protein>
<dbReference type="Pfam" id="PF13609">
    <property type="entry name" value="Porin_4"/>
    <property type="match status" value="1"/>
</dbReference>
<accession>A0A502KM22</accession>
<evidence type="ECO:0000259" key="2">
    <source>
        <dbReference type="Pfam" id="PF13609"/>
    </source>
</evidence>
<evidence type="ECO:0000313" key="3">
    <source>
        <dbReference type="EMBL" id="TPH12506.1"/>
    </source>
</evidence>
<feature type="signal peptide" evidence="1">
    <location>
        <begin position="1"/>
        <end position="21"/>
    </location>
</feature>
<dbReference type="Gene3D" id="2.40.160.10">
    <property type="entry name" value="Porin"/>
    <property type="match status" value="1"/>
</dbReference>
<gene>
    <name evidence="3" type="ORF">EPA86_16285</name>
</gene>
<feature type="domain" description="Porin" evidence="2">
    <location>
        <begin position="10"/>
        <end position="361"/>
    </location>
</feature>
<sequence>MKKKLAFTSLMAALIALPSQAEITFNGFASIVAGTTTSSNDNLYGYDDTIDFKEGSIFALQASSDLGEGLGVTIQLASKGADDWDPEFKWAFLSYDATDELRILAGRQRAPFYMYSDFLDVSYAYPWISPPKGVYDLVFDTYDGLSAIYSTSFGEVDASFHGIYGRITDEFTGFGDTITPDVSDLTGLATTFTYDWLTLRASYFIADTTMPFSDLEGLAQGWSQAGFEDVANNTTISEDSSSFLELGFQINYDAIIVVGEYTNLEIDNSPLAEEESYYVMAGYQFDSVLVHITYGVDENTSDIYTSDIPYGLHPDIDFLKGTTEGFLMGQETEEEYVTVGVRYDFHDSAAIKLEYTDFSNKLNNNNDAGLLRAALVTVF</sequence>
<dbReference type="InterPro" id="IPR033900">
    <property type="entry name" value="Gram_neg_porin_domain"/>
</dbReference>
<dbReference type="EMBL" id="SAWY01000040">
    <property type="protein sequence ID" value="TPH12506.1"/>
    <property type="molecule type" value="Genomic_DNA"/>
</dbReference>
<evidence type="ECO:0000313" key="4">
    <source>
        <dbReference type="Proteomes" id="UP000315303"/>
    </source>
</evidence>
<dbReference type="OrthoDB" id="197869at2"/>
<proteinExistence type="predicted"/>
<evidence type="ECO:0000256" key="1">
    <source>
        <dbReference type="SAM" id="SignalP"/>
    </source>
</evidence>
<dbReference type="GO" id="GO:0015288">
    <property type="term" value="F:porin activity"/>
    <property type="evidence" value="ECO:0007669"/>
    <property type="project" value="InterPro"/>
</dbReference>
<keyword evidence="4" id="KW-1185">Reference proteome</keyword>
<dbReference type="InterPro" id="IPR023614">
    <property type="entry name" value="Porin_dom_sf"/>
</dbReference>
<dbReference type="SUPFAM" id="SSF56935">
    <property type="entry name" value="Porins"/>
    <property type="match status" value="1"/>
</dbReference>
<organism evidence="3 4">
    <name type="scientific">Litorilituus lipolyticus</name>
    <dbReference type="NCBI Taxonomy" id="2491017"/>
    <lineage>
        <taxon>Bacteria</taxon>
        <taxon>Pseudomonadati</taxon>
        <taxon>Pseudomonadota</taxon>
        <taxon>Gammaproteobacteria</taxon>
        <taxon>Alteromonadales</taxon>
        <taxon>Colwelliaceae</taxon>
        <taxon>Litorilituus</taxon>
    </lineage>
</organism>